<proteinExistence type="predicted"/>
<comment type="caution">
    <text evidence="1">The sequence shown here is derived from an EMBL/GenBank/DDBJ whole genome shotgun (WGS) entry which is preliminary data.</text>
</comment>
<name>A0A9J5ZA48_SOLCO</name>
<gene>
    <name evidence="1" type="ORF">H5410_021140</name>
</gene>
<dbReference type="Gene3D" id="3.40.30.10">
    <property type="entry name" value="Glutaredoxin"/>
    <property type="match status" value="1"/>
</dbReference>
<sequence>MCEAGELLDWVLSRILTHFDVDTFVEEVLVKDGEWLPGNPEALTGWYGYVTPDDVPQLLEQHVAKGEIVDCF</sequence>
<dbReference type="AlphaFoldDB" id="A0A9J5ZA48"/>
<evidence type="ECO:0000313" key="2">
    <source>
        <dbReference type="Proteomes" id="UP000824120"/>
    </source>
</evidence>
<dbReference type="Proteomes" id="UP000824120">
    <property type="component" value="Chromosome 4"/>
</dbReference>
<dbReference type="OrthoDB" id="10253744at2759"/>
<dbReference type="EMBL" id="JACXVP010000004">
    <property type="protein sequence ID" value="KAG5609859.1"/>
    <property type="molecule type" value="Genomic_DNA"/>
</dbReference>
<accession>A0A9J5ZA48</accession>
<keyword evidence="2" id="KW-1185">Reference proteome</keyword>
<protein>
    <submittedName>
        <fullName evidence="1">Uncharacterized protein</fullName>
    </submittedName>
</protein>
<reference evidence="1 2" key="1">
    <citation type="submission" date="2020-09" db="EMBL/GenBank/DDBJ databases">
        <title>De no assembly of potato wild relative species, Solanum commersonii.</title>
        <authorList>
            <person name="Cho K."/>
        </authorList>
    </citation>
    <scope>NUCLEOTIDE SEQUENCE [LARGE SCALE GENOMIC DNA]</scope>
    <source>
        <strain evidence="1">LZ3.2</strain>
        <tissue evidence="1">Leaf</tissue>
    </source>
</reference>
<dbReference type="InterPro" id="IPR009737">
    <property type="entry name" value="Aim32/Apd1-like"/>
</dbReference>
<organism evidence="1 2">
    <name type="scientific">Solanum commersonii</name>
    <name type="common">Commerson's wild potato</name>
    <name type="synonym">Commerson's nightshade</name>
    <dbReference type="NCBI Taxonomy" id="4109"/>
    <lineage>
        <taxon>Eukaryota</taxon>
        <taxon>Viridiplantae</taxon>
        <taxon>Streptophyta</taxon>
        <taxon>Embryophyta</taxon>
        <taxon>Tracheophyta</taxon>
        <taxon>Spermatophyta</taxon>
        <taxon>Magnoliopsida</taxon>
        <taxon>eudicotyledons</taxon>
        <taxon>Gunneridae</taxon>
        <taxon>Pentapetalae</taxon>
        <taxon>asterids</taxon>
        <taxon>lamiids</taxon>
        <taxon>Solanales</taxon>
        <taxon>Solanaceae</taxon>
        <taxon>Solanoideae</taxon>
        <taxon>Solaneae</taxon>
        <taxon>Solanum</taxon>
    </lineage>
</organism>
<evidence type="ECO:0000313" key="1">
    <source>
        <dbReference type="EMBL" id="KAG5609859.1"/>
    </source>
</evidence>
<dbReference type="PANTHER" id="PTHR31902">
    <property type="entry name" value="ACTIN PATCHES DISTAL PROTEIN 1"/>
    <property type="match status" value="1"/>
</dbReference>
<dbReference type="PANTHER" id="PTHR31902:SF14">
    <property type="entry name" value="ACTIN PATCHES DISTAL PROTEIN 1"/>
    <property type="match status" value="1"/>
</dbReference>